<accession>A0ABV2TFF7</accession>
<keyword evidence="1" id="KW-1133">Transmembrane helix</keyword>
<evidence type="ECO:0000259" key="3">
    <source>
        <dbReference type="Pfam" id="PF09835"/>
    </source>
</evidence>
<evidence type="ECO:0000256" key="1">
    <source>
        <dbReference type="SAM" id="Phobius"/>
    </source>
</evidence>
<dbReference type="CDD" id="cd04179">
    <property type="entry name" value="DPM_DPG-synthase_like"/>
    <property type="match status" value="1"/>
</dbReference>
<name>A0ABV2TFF7_9BACT</name>
<dbReference type="Pfam" id="PF00535">
    <property type="entry name" value="Glycos_transf_2"/>
    <property type="match status" value="1"/>
</dbReference>
<dbReference type="InterPro" id="IPR018639">
    <property type="entry name" value="DUF2062"/>
</dbReference>
<dbReference type="SUPFAM" id="SSF53448">
    <property type="entry name" value="Nucleotide-diphospho-sugar transferases"/>
    <property type="match status" value="1"/>
</dbReference>
<evidence type="ECO:0000313" key="4">
    <source>
        <dbReference type="EMBL" id="MET7000849.1"/>
    </source>
</evidence>
<dbReference type="PANTHER" id="PTHR48090">
    <property type="entry name" value="UNDECAPRENYL-PHOSPHATE 4-DEOXY-4-FORMAMIDO-L-ARABINOSE TRANSFERASE-RELATED"/>
    <property type="match status" value="1"/>
</dbReference>
<feature type="transmembrane region" description="Helical" evidence="1">
    <location>
        <begin position="290"/>
        <end position="314"/>
    </location>
</feature>
<feature type="transmembrane region" description="Helical" evidence="1">
    <location>
        <begin position="235"/>
        <end position="253"/>
    </location>
</feature>
<dbReference type="RefSeq" id="WP_354663402.1">
    <property type="nucleotide sequence ID" value="NZ_JBEXAC010000002.1"/>
</dbReference>
<keyword evidence="1" id="KW-0812">Transmembrane</keyword>
<dbReference type="Pfam" id="PF09835">
    <property type="entry name" value="DUF2062"/>
    <property type="match status" value="1"/>
</dbReference>
<evidence type="ECO:0000259" key="2">
    <source>
        <dbReference type="Pfam" id="PF00535"/>
    </source>
</evidence>
<dbReference type="Gene3D" id="3.90.550.10">
    <property type="entry name" value="Spore Coat Polysaccharide Biosynthesis Protein SpsA, Chain A"/>
    <property type="match status" value="1"/>
</dbReference>
<dbReference type="InterPro" id="IPR029044">
    <property type="entry name" value="Nucleotide-diphossugar_trans"/>
</dbReference>
<dbReference type="Proteomes" id="UP001549749">
    <property type="component" value="Unassembled WGS sequence"/>
</dbReference>
<keyword evidence="5" id="KW-1185">Reference proteome</keyword>
<dbReference type="PANTHER" id="PTHR48090:SF7">
    <property type="entry name" value="RFBJ PROTEIN"/>
    <property type="match status" value="1"/>
</dbReference>
<feature type="transmembrane region" description="Helical" evidence="1">
    <location>
        <begin position="375"/>
        <end position="398"/>
    </location>
</feature>
<sequence length="408" mass="46525">MNQELNISVKPFHVTSAHLQAVANLRIAILVPTYNNAATLGKVIQSLAAYQPHVIVVNDGSTDSTAQILDGFPDVQRVAYTPNKGKGIALREGFAYALRKGYDYVITMDADGQHFAADIPAFLEKLEEEKNALMIGARNLQQENMPGKNTFANKFSNFWFYVETGIKAPDTQSGYRLYPLYLMQDMRFWCNKYEFEIEVLVRCAWKGIKIDWVPIQVYYPPAEERVSHFRPLRDFSRISVLNTILVLITFLYIKPRDFFRFLIKGDNWKKMWHEQLLNKQESNWKKSLSIGLGIFMGIIPLWGFQMMIAILLSVLFRLNKVLVIIAANISIPPMIPLIVFLSFITGRIWVGEDATGIIFSRNLTLEDVQNNILQYIYGSITLAVLAGLFAVLCSYVLLTVFRKKAVSN</sequence>
<dbReference type="EMBL" id="JBEXAC010000002">
    <property type="protein sequence ID" value="MET7000849.1"/>
    <property type="molecule type" value="Genomic_DNA"/>
</dbReference>
<dbReference type="InterPro" id="IPR050256">
    <property type="entry name" value="Glycosyltransferase_2"/>
</dbReference>
<gene>
    <name evidence="4" type="ORF">ABR189_25930</name>
</gene>
<feature type="domain" description="Glycosyltransferase 2-like" evidence="2">
    <location>
        <begin position="29"/>
        <end position="144"/>
    </location>
</feature>
<organism evidence="4 5">
    <name type="scientific">Chitinophaga defluvii</name>
    <dbReference type="NCBI Taxonomy" id="3163343"/>
    <lineage>
        <taxon>Bacteria</taxon>
        <taxon>Pseudomonadati</taxon>
        <taxon>Bacteroidota</taxon>
        <taxon>Chitinophagia</taxon>
        <taxon>Chitinophagales</taxon>
        <taxon>Chitinophagaceae</taxon>
        <taxon>Chitinophaga</taxon>
    </lineage>
</organism>
<feature type="domain" description="DUF2062" evidence="3">
    <location>
        <begin position="285"/>
        <end position="405"/>
    </location>
</feature>
<proteinExistence type="predicted"/>
<protein>
    <submittedName>
        <fullName evidence="4">DUF2062 domain-containing protein</fullName>
    </submittedName>
</protein>
<comment type="caution">
    <text evidence="4">The sequence shown here is derived from an EMBL/GenBank/DDBJ whole genome shotgun (WGS) entry which is preliminary data.</text>
</comment>
<feature type="transmembrane region" description="Helical" evidence="1">
    <location>
        <begin position="321"/>
        <end position="344"/>
    </location>
</feature>
<keyword evidence="1" id="KW-0472">Membrane</keyword>
<dbReference type="InterPro" id="IPR001173">
    <property type="entry name" value="Glyco_trans_2-like"/>
</dbReference>
<reference evidence="4 5" key="1">
    <citation type="submission" date="2024-06" db="EMBL/GenBank/DDBJ databases">
        <title>Chitinophaga defluvii sp. nov., isolated from municipal sewage.</title>
        <authorList>
            <person name="Zhang L."/>
        </authorList>
    </citation>
    <scope>NUCLEOTIDE SEQUENCE [LARGE SCALE GENOMIC DNA]</scope>
    <source>
        <strain evidence="4 5">H8</strain>
    </source>
</reference>
<evidence type="ECO:0000313" key="5">
    <source>
        <dbReference type="Proteomes" id="UP001549749"/>
    </source>
</evidence>